<keyword evidence="7 9" id="KW-0675">Receptor</keyword>
<dbReference type="AlphaFoldDB" id="V3ZM64"/>
<dbReference type="PROSITE" id="PS00237">
    <property type="entry name" value="G_PROTEIN_RECEP_F1_1"/>
    <property type="match status" value="1"/>
</dbReference>
<evidence type="ECO:0000256" key="7">
    <source>
        <dbReference type="ARBA" id="ARBA00023170"/>
    </source>
</evidence>
<sequence length="347" mass="40079">MIEVIKSYIQLNSIEILLLTLNVAVFVIGIIGNFLVCYVVYKCKALHSVTNFFIVNLAVADFVVLLICLPPTIVQTMFETWFFGEFMCKIIHGLQTISFCTSVLTLCAISIERYFGICRPMTPKMSKRKFILILAVIWIVAVLVALPSLIVMRLKIHFPDIPEYLSVCYRSWSMDTDIVYNTTLLFSLYFLPICILGICYTVISINLWKSRIPGTGEALSNSKSVLVNVFIGTCDVAGNQLQSRKNVAKMLMAIVILFIICYLPFNLLHVKCKYFRLLDMLDNQSYIRVIWLIAQWLCYFNSAMNPVIYNFMSARFRREFQIACCCLKEDESIYDRNRHTRTFRTEM</sequence>
<evidence type="ECO:0000256" key="1">
    <source>
        <dbReference type="ARBA" id="ARBA00004141"/>
    </source>
</evidence>
<evidence type="ECO:0000256" key="5">
    <source>
        <dbReference type="ARBA" id="ARBA00023040"/>
    </source>
</evidence>
<dbReference type="PANTHER" id="PTHR45695">
    <property type="entry name" value="LEUCOKININ RECEPTOR-RELATED"/>
    <property type="match status" value="1"/>
</dbReference>
<dbReference type="PRINTS" id="PR01012">
    <property type="entry name" value="NRPEPTIDEYR"/>
</dbReference>
<dbReference type="EMBL" id="KB202094">
    <property type="protein sequence ID" value="ESO92448.1"/>
    <property type="molecule type" value="Genomic_DNA"/>
</dbReference>
<evidence type="ECO:0000256" key="2">
    <source>
        <dbReference type="ARBA" id="ARBA00010663"/>
    </source>
</evidence>
<proteinExistence type="inferred from homology"/>
<comment type="subcellular location">
    <subcellularLocation>
        <location evidence="1">Membrane</location>
        <topology evidence="1">Multi-pass membrane protein</topology>
    </subcellularLocation>
</comment>
<reference evidence="12 13" key="1">
    <citation type="journal article" date="2013" name="Nature">
        <title>Insights into bilaterian evolution from three spiralian genomes.</title>
        <authorList>
            <person name="Simakov O."/>
            <person name="Marletaz F."/>
            <person name="Cho S.J."/>
            <person name="Edsinger-Gonzales E."/>
            <person name="Havlak P."/>
            <person name="Hellsten U."/>
            <person name="Kuo D.H."/>
            <person name="Larsson T."/>
            <person name="Lv J."/>
            <person name="Arendt D."/>
            <person name="Savage R."/>
            <person name="Osoegawa K."/>
            <person name="de Jong P."/>
            <person name="Grimwood J."/>
            <person name="Chapman J.A."/>
            <person name="Shapiro H."/>
            <person name="Aerts A."/>
            <person name="Otillar R.P."/>
            <person name="Terry A.Y."/>
            <person name="Boore J.L."/>
            <person name="Grigoriev I.V."/>
            <person name="Lindberg D.R."/>
            <person name="Seaver E.C."/>
            <person name="Weisblat D.A."/>
            <person name="Putnam N.H."/>
            <person name="Rokhsar D.S."/>
        </authorList>
    </citation>
    <scope>NUCLEOTIDE SEQUENCE [LARGE SCALE GENOMIC DNA]</scope>
</reference>
<dbReference type="Gene3D" id="1.20.1070.10">
    <property type="entry name" value="Rhodopsin 7-helix transmembrane proteins"/>
    <property type="match status" value="1"/>
</dbReference>
<dbReference type="HOGENOM" id="CLU_009579_6_3_1"/>
<comment type="similarity">
    <text evidence="2 9">Belongs to the G-protein coupled receptor 1 family.</text>
</comment>
<dbReference type="CTD" id="20231918"/>
<dbReference type="OMA" id="IWHIIRI"/>
<keyword evidence="4 10" id="KW-1133">Transmembrane helix</keyword>
<dbReference type="OrthoDB" id="5987936at2759"/>
<evidence type="ECO:0000256" key="9">
    <source>
        <dbReference type="RuleBase" id="RU000688"/>
    </source>
</evidence>
<feature type="domain" description="G-protein coupled receptors family 1 profile" evidence="11">
    <location>
        <begin position="32"/>
        <end position="309"/>
    </location>
</feature>
<dbReference type="PROSITE" id="PS50262">
    <property type="entry name" value="G_PROTEIN_RECEP_F1_2"/>
    <property type="match status" value="1"/>
</dbReference>
<dbReference type="SUPFAM" id="SSF81321">
    <property type="entry name" value="Family A G protein-coupled receptor-like"/>
    <property type="match status" value="1"/>
</dbReference>
<protein>
    <recommendedName>
        <fullName evidence="11">G-protein coupled receptors family 1 profile domain-containing protein</fullName>
    </recommendedName>
</protein>
<dbReference type="Pfam" id="PF00001">
    <property type="entry name" value="7tm_1"/>
    <property type="match status" value="1"/>
</dbReference>
<dbReference type="InterPro" id="IPR017452">
    <property type="entry name" value="GPCR_Rhodpsn_7TM"/>
</dbReference>
<evidence type="ECO:0000313" key="12">
    <source>
        <dbReference type="EMBL" id="ESO92448.1"/>
    </source>
</evidence>
<dbReference type="PANTHER" id="PTHR45695:SF15">
    <property type="entry name" value="OPSIN RH2"/>
    <property type="match status" value="1"/>
</dbReference>
<keyword evidence="3 9" id="KW-0812">Transmembrane</keyword>
<keyword evidence="5 9" id="KW-0297">G-protein coupled receptor</keyword>
<evidence type="ECO:0000259" key="11">
    <source>
        <dbReference type="PROSITE" id="PS50262"/>
    </source>
</evidence>
<feature type="transmembrane region" description="Helical" evidence="10">
    <location>
        <begin position="16"/>
        <end position="41"/>
    </location>
</feature>
<feature type="transmembrane region" description="Helical" evidence="10">
    <location>
        <begin position="53"/>
        <end position="78"/>
    </location>
</feature>
<name>V3ZM64_LOTGI</name>
<gene>
    <name evidence="12" type="ORF">LOTGIDRAFT_120990</name>
</gene>
<evidence type="ECO:0000313" key="13">
    <source>
        <dbReference type="Proteomes" id="UP000030746"/>
    </source>
</evidence>
<keyword evidence="13" id="KW-1185">Reference proteome</keyword>
<dbReference type="GeneID" id="20231918"/>
<feature type="transmembrane region" description="Helical" evidence="10">
    <location>
        <begin position="130"/>
        <end position="150"/>
    </location>
</feature>
<dbReference type="InterPro" id="IPR000276">
    <property type="entry name" value="GPCR_Rhodpsn"/>
</dbReference>
<feature type="transmembrane region" description="Helical" evidence="10">
    <location>
        <begin position="178"/>
        <end position="203"/>
    </location>
</feature>
<evidence type="ECO:0000256" key="3">
    <source>
        <dbReference type="ARBA" id="ARBA00022692"/>
    </source>
</evidence>
<feature type="transmembrane region" description="Helical" evidence="10">
    <location>
        <begin position="289"/>
        <end position="312"/>
    </location>
</feature>
<accession>V3ZM64</accession>
<evidence type="ECO:0000256" key="10">
    <source>
        <dbReference type="SAM" id="Phobius"/>
    </source>
</evidence>
<dbReference type="InterPro" id="IPR000611">
    <property type="entry name" value="NPY_rcpt"/>
</dbReference>
<keyword evidence="8 9" id="KW-0807">Transducer</keyword>
<evidence type="ECO:0000256" key="6">
    <source>
        <dbReference type="ARBA" id="ARBA00023136"/>
    </source>
</evidence>
<dbReference type="PRINTS" id="PR00237">
    <property type="entry name" value="GPCRRHODOPSN"/>
</dbReference>
<organism evidence="12 13">
    <name type="scientific">Lottia gigantea</name>
    <name type="common">Giant owl limpet</name>
    <dbReference type="NCBI Taxonomy" id="225164"/>
    <lineage>
        <taxon>Eukaryota</taxon>
        <taxon>Metazoa</taxon>
        <taxon>Spiralia</taxon>
        <taxon>Lophotrochozoa</taxon>
        <taxon>Mollusca</taxon>
        <taxon>Gastropoda</taxon>
        <taxon>Patellogastropoda</taxon>
        <taxon>Lottioidea</taxon>
        <taxon>Lottiidae</taxon>
        <taxon>Lottia</taxon>
    </lineage>
</organism>
<dbReference type="KEGG" id="lgi:LOTGIDRAFT_120990"/>
<feature type="transmembrane region" description="Helical" evidence="10">
    <location>
        <begin position="250"/>
        <end position="269"/>
    </location>
</feature>
<dbReference type="GO" id="GO:0004983">
    <property type="term" value="F:neuropeptide Y receptor activity"/>
    <property type="evidence" value="ECO:0007669"/>
    <property type="project" value="InterPro"/>
</dbReference>
<evidence type="ECO:0000256" key="8">
    <source>
        <dbReference type="ARBA" id="ARBA00023224"/>
    </source>
</evidence>
<keyword evidence="6 10" id="KW-0472">Membrane</keyword>
<feature type="transmembrane region" description="Helical" evidence="10">
    <location>
        <begin position="90"/>
        <end position="109"/>
    </location>
</feature>
<evidence type="ECO:0000256" key="4">
    <source>
        <dbReference type="ARBA" id="ARBA00022989"/>
    </source>
</evidence>
<dbReference type="RefSeq" id="XP_009057000.1">
    <property type="nucleotide sequence ID" value="XM_009058752.1"/>
</dbReference>
<dbReference type="Proteomes" id="UP000030746">
    <property type="component" value="Unassembled WGS sequence"/>
</dbReference>
<dbReference type="GO" id="GO:0005886">
    <property type="term" value="C:plasma membrane"/>
    <property type="evidence" value="ECO:0007669"/>
    <property type="project" value="TreeGrafter"/>
</dbReference>